<gene>
    <name evidence="7" type="ORF">HOLleu_12108</name>
</gene>
<dbReference type="InterPro" id="IPR024731">
    <property type="entry name" value="NELL2-like_EGF"/>
</dbReference>
<name>A0A9Q1CAW6_HOLLE</name>
<dbReference type="InterPro" id="IPR000742">
    <property type="entry name" value="EGF"/>
</dbReference>
<comment type="caution">
    <text evidence="3">Lacks conserved residue(s) required for the propagation of feature annotation.</text>
</comment>
<dbReference type="CDD" id="cd19941">
    <property type="entry name" value="TIL"/>
    <property type="match status" value="1"/>
</dbReference>
<reference evidence="7" key="1">
    <citation type="submission" date="2021-10" db="EMBL/GenBank/DDBJ databases">
        <title>Tropical sea cucumber genome reveals ecological adaptation and Cuvierian tubules defense mechanism.</title>
        <authorList>
            <person name="Chen T."/>
        </authorList>
    </citation>
    <scope>NUCLEOTIDE SEQUENCE</scope>
    <source>
        <strain evidence="7">Nanhai2018</strain>
        <tissue evidence="7">Muscle</tissue>
    </source>
</reference>
<dbReference type="Pfam" id="PF01826">
    <property type="entry name" value="TIL"/>
    <property type="match status" value="1"/>
</dbReference>
<dbReference type="PROSITE" id="PS51406">
    <property type="entry name" value="FIBRINOGEN_C_2"/>
    <property type="match status" value="2"/>
</dbReference>
<dbReference type="Gene3D" id="3.90.215.10">
    <property type="entry name" value="Gamma Fibrinogen, chain A, domain 1"/>
    <property type="match status" value="2"/>
</dbReference>
<dbReference type="InterPro" id="IPR002181">
    <property type="entry name" value="Fibrinogen_a/b/g_C_dom"/>
</dbReference>
<evidence type="ECO:0000256" key="4">
    <source>
        <dbReference type="SAM" id="Phobius"/>
    </source>
</evidence>
<evidence type="ECO:0000256" key="3">
    <source>
        <dbReference type="PROSITE-ProRule" id="PRU00076"/>
    </source>
</evidence>
<dbReference type="PANTHER" id="PTHR19143">
    <property type="entry name" value="FIBRINOGEN/TENASCIN/ANGIOPOEITIN"/>
    <property type="match status" value="1"/>
</dbReference>
<dbReference type="SMART" id="SM00186">
    <property type="entry name" value="FBG"/>
    <property type="match status" value="2"/>
</dbReference>
<protein>
    <submittedName>
        <fullName evidence="7">Tenascin-R</fullName>
    </submittedName>
</protein>
<dbReference type="AlphaFoldDB" id="A0A9Q1CAW6"/>
<dbReference type="InterPro" id="IPR036084">
    <property type="entry name" value="Ser_inhib-like_sf"/>
</dbReference>
<dbReference type="InterPro" id="IPR050373">
    <property type="entry name" value="Fibrinogen_C-term_domain"/>
</dbReference>
<feature type="transmembrane region" description="Helical" evidence="4">
    <location>
        <begin position="23"/>
        <end position="46"/>
    </location>
</feature>
<evidence type="ECO:0000313" key="7">
    <source>
        <dbReference type="EMBL" id="KAJ8041319.1"/>
    </source>
</evidence>
<dbReference type="InterPro" id="IPR036056">
    <property type="entry name" value="Fibrinogen-like_C"/>
</dbReference>
<dbReference type="InterPro" id="IPR025615">
    <property type="entry name" value="TILa_dom"/>
</dbReference>
<proteinExistence type="predicted"/>
<dbReference type="GO" id="GO:0005615">
    <property type="term" value="C:extracellular space"/>
    <property type="evidence" value="ECO:0007669"/>
    <property type="project" value="TreeGrafter"/>
</dbReference>
<comment type="caution">
    <text evidence="7">The sequence shown here is derived from an EMBL/GenBank/DDBJ whole genome shotgun (WGS) entry which is preliminary data.</text>
</comment>
<accession>A0A9Q1CAW6</accession>
<dbReference type="OrthoDB" id="7250310at2759"/>
<dbReference type="PROSITE" id="PS01186">
    <property type="entry name" value="EGF_2"/>
    <property type="match status" value="2"/>
</dbReference>
<keyword evidence="2" id="KW-1015">Disulfide bond</keyword>
<dbReference type="PROSITE" id="PS50026">
    <property type="entry name" value="EGF_3"/>
    <property type="match status" value="2"/>
</dbReference>
<dbReference type="CDD" id="cd00087">
    <property type="entry name" value="FReD"/>
    <property type="match status" value="1"/>
</dbReference>
<dbReference type="SUPFAM" id="SSF57567">
    <property type="entry name" value="Serine protease inhibitors"/>
    <property type="match status" value="1"/>
</dbReference>
<keyword evidence="8" id="KW-1185">Reference proteome</keyword>
<evidence type="ECO:0000256" key="1">
    <source>
        <dbReference type="ARBA" id="ARBA00022536"/>
    </source>
</evidence>
<dbReference type="Pfam" id="PF12714">
    <property type="entry name" value="TILa"/>
    <property type="match status" value="1"/>
</dbReference>
<dbReference type="Pfam" id="PF00147">
    <property type="entry name" value="Fibrinogen_C"/>
    <property type="match status" value="2"/>
</dbReference>
<feature type="domain" description="Fibrinogen C-terminal" evidence="6">
    <location>
        <begin position="414"/>
        <end position="653"/>
    </location>
</feature>
<evidence type="ECO:0000256" key="2">
    <source>
        <dbReference type="ARBA" id="ARBA00023157"/>
    </source>
</evidence>
<keyword evidence="4" id="KW-0812">Transmembrane</keyword>
<dbReference type="InterPro" id="IPR002919">
    <property type="entry name" value="TIL_dom"/>
</dbReference>
<evidence type="ECO:0000313" key="8">
    <source>
        <dbReference type="Proteomes" id="UP001152320"/>
    </source>
</evidence>
<dbReference type="SUPFAM" id="SSF56496">
    <property type="entry name" value="Fibrinogen C-terminal domain-like"/>
    <property type="match status" value="2"/>
</dbReference>
<sequence length="653" mass="74376">MANYYSMYVVTVNMNSRRYSCRIFFLLLSYFFIAKVVSLEGSYFFYQQPEYPRDCREVYAHCSSDNSSGVHTIKPDGYPTPFEVYCENQMLSGGWTVIHRQTDGSLTFKRNWEDYRNGFGFLSSEFYIGNDKLSYLTNQAVYELRIDMVLSNGSHFYVNYNFFRISDEWSQYALVRAEEFSGNSSCVVTSCPTSMVHESCSCRTSCRDPIGMTDCSEICEETCVPKRCFVPEESSFILEGESYTAPGCTKNCSCTEGQLLCDTNYQCDPNAVCERINNNHQCTCNAGFTGDGLGCESICQTNEVYGTCSCQKSCDNPTGCVSCNQGQGCYCPNGFYLQGGNCVPQEECGCFTDGNIIPNGNTYVNSDCSRRCTCNNDQLNCDSNYQCSPNGACIVRNNVRQCYCNPGYVGDGVNCPPEVYTDCNDVQNAGNTQSGVYSIRPAGYGSSFDVYCNMTIDGGGWTVFQRRINGATDFYRNWASYKNGFGNIRQEFWLGNEKLHHLTQQATYEYRVDFVYSSSSYHNKYSRFRIDNESNKYRVTDVGSRSGTRGYSLYNTQNRAFSTYDQDNDGKSSSDCAEGHRSGWWHGGYYYSYSCTYCYYFPEGSRHRICSYANLNGDYNGGNGKNIFDYYYYYCYYYDCHIKYTEMKIRRTS</sequence>
<evidence type="ECO:0000259" key="6">
    <source>
        <dbReference type="PROSITE" id="PS51406"/>
    </source>
</evidence>
<dbReference type="Gene3D" id="2.10.25.10">
    <property type="entry name" value="Laminin"/>
    <property type="match status" value="1"/>
</dbReference>
<keyword evidence="4" id="KW-0472">Membrane</keyword>
<evidence type="ECO:0000259" key="5">
    <source>
        <dbReference type="PROSITE" id="PS50026"/>
    </source>
</evidence>
<feature type="domain" description="EGF-like" evidence="5">
    <location>
        <begin position="257"/>
        <end position="296"/>
    </location>
</feature>
<dbReference type="InterPro" id="IPR014716">
    <property type="entry name" value="Fibrinogen_a/b/g_C_1"/>
</dbReference>
<keyword evidence="1 3" id="KW-0245">EGF-like domain</keyword>
<dbReference type="NCBIfam" id="NF040941">
    <property type="entry name" value="GGGWT_bact"/>
    <property type="match status" value="2"/>
</dbReference>
<dbReference type="EMBL" id="JAIZAY010000005">
    <property type="protein sequence ID" value="KAJ8041319.1"/>
    <property type="molecule type" value="Genomic_DNA"/>
</dbReference>
<dbReference type="SMART" id="SM00181">
    <property type="entry name" value="EGF"/>
    <property type="match status" value="3"/>
</dbReference>
<feature type="domain" description="EGF-like" evidence="5">
    <location>
        <begin position="377"/>
        <end position="416"/>
    </location>
</feature>
<feature type="domain" description="Fibrinogen C-terminal" evidence="6">
    <location>
        <begin position="46"/>
        <end position="183"/>
    </location>
</feature>
<dbReference type="PANTHER" id="PTHR19143:SF458">
    <property type="entry name" value="FIBRINOGEN C-TERMINAL DOMAIN-CONTAINING PROTEIN-RELATED"/>
    <property type="match status" value="1"/>
</dbReference>
<dbReference type="Pfam" id="PF12947">
    <property type="entry name" value="EGF_3"/>
    <property type="match status" value="1"/>
</dbReference>
<organism evidence="7 8">
    <name type="scientific">Holothuria leucospilota</name>
    <name type="common">Black long sea cucumber</name>
    <name type="synonym">Mertensiothuria leucospilota</name>
    <dbReference type="NCBI Taxonomy" id="206669"/>
    <lineage>
        <taxon>Eukaryota</taxon>
        <taxon>Metazoa</taxon>
        <taxon>Echinodermata</taxon>
        <taxon>Eleutherozoa</taxon>
        <taxon>Echinozoa</taxon>
        <taxon>Holothuroidea</taxon>
        <taxon>Aspidochirotacea</taxon>
        <taxon>Aspidochirotida</taxon>
        <taxon>Holothuriidae</taxon>
        <taxon>Holothuria</taxon>
    </lineage>
</organism>
<keyword evidence="4" id="KW-1133">Transmembrane helix</keyword>
<dbReference type="Proteomes" id="UP001152320">
    <property type="component" value="Chromosome 5"/>
</dbReference>